<proteinExistence type="predicted"/>
<feature type="chain" id="PRO_5017576359" evidence="4">
    <location>
        <begin position="23"/>
        <end position="190"/>
    </location>
</feature>
<keyword evidence="4" id="KW-0732">Signal</keyword>
<evidence type="ECO:0000256" key="3">
    <source>
        <dbReference type="SAM" id="Phobius"/>
    </source>
</evidence>
<evidence type="ECO:0000256" key="1">
    <source>
        <dbReference type="SAM" id="Coils"/>
    </source>
</evidence>
<keyword evidence="3" id="KW-1133">Transmembrane helix</keyword>
<keyword evidence="3" id="KW-0812">Transmembrane</keyword>
<evidence type="ECO:0000256" key="2">
    <source>
        <dbReference type="SAM" id="MobiDB-lite"/>
    </source>
</evidence>
<dbReference type="PROSITE" id="PS51257">
    <property type="entry name" value="PROKAR_LIPOPROTEIN"/>
    <property type="match status" value="1"/>
</dbReference>
<keyword evidence="1" id="KW-0175">Coiled coil</keyword>
<protein>
    <submittedName>
        <fullName evidence="5">Uncharacterized protein</fullName>
    </submittedName>
</protein>
<evidence type="ECO:0000313" key="5">
    <source>
        <dbReference type="EMBL" id="HCO27050.1"/>
    </source>
</evidence>
<feature type="signal peptide" evidence="4">
    <location>
        <begin position="1"/>
        <end position="22"/>
    </location>
</feature>
<dbReference type="EMBL" id="DQAY01000188">
    <property type="protein sequence ID" value="HCO27050.1"/>
    <property type="molecule type" value="Genomic_DNA"/>
</dbReference>
<accession>A0A3D3RHF5</accession>
<comment type="caution">
    <text evidence="5">The sequence shown here is derived from an EMBL/GenBank/DDBJ whole genome shotgun (WGS) entry which is preliminary data.</text>
</comment>
<feature type="transmembrane region" description="Helical" evidence="3">
    <location>
        <begin position="108"/>
        <end position="133"/>
    </location>
</feature>
<dbReference type="AlphaFoldDB" id="A0A3D3RHF5"/>
<feature type="region of interest" description="Disordered" evidence="2">
    <location>
        <begin position="161"/>
        <end position="190"/>
    </location>
</feature>
<gene>
    <name evidence="5" type="ORF">DIT97_30080</name>
</gene>
<keyword evidence="3" id="KW-0472">Membrane</keyword>
<evidence type="ECO:0000256" key="4">
    <source>
        <dbReference type="SAM" id="SignalP"/>
    </source>
</evidence>
<reference evidence="5 6" key="1">
    <citation type="journal article" date="2018" name="Nat. Biotechnol.">
        <title>A standardized bacterial taxonomy based on genome phylogeny substantially revises the tree of life.</title>
        <authorList>
            <person name="Parks D.H."/>
            <person name="Chuvochina M."/>
            <person name="Waite D.W."/>
            <person name="Rinke C."/>
            <person name="Skarshewski A."/>
            <person name="Chaumeil P.A."/>
            <person name="Hugenholtz P."/>
        </authorList>
    </citation>
    <scope>NUCLEOTIDE SEQUENCE [LARGE SCALE GENOMIC DNA]</scope>
    <source>
        <strain evidence="5">UBA9375</strain>
    </source>
</reference>
<sequence length="190" mass="21482">MVKTTLLITLILTLLTSIGCNSDENSLVADLATQQLERQADQNRRMSDLQQEVASGSRELVEADAKARQEMVTLQRQIQSERSEIGYQRDQLEAERRRIADSRNRDPIIAAAITKVAFVVISLLPLLICWLLLQQKVEPADKNEITELLLDDLVSAEPRLVPPAKSKSDKHRLTDLLQQPDPNHPTERNE</sequence>
<name>A0A3D3RHF5_9PLAN</name>
<organism evidence="5 6">
    <name type="scientific">Gimesia maris</name>
    <dbReference type="NCBI Taxonomy" id="122"/>
    <lineage>
        <taxon>Bacteria</taxon>
        <taxon>Pseudomonadati</taxon>
        <taxon>Planctomycetota</taxon>
        <taxon>Planctomycetia</taxon>
        <taxon>Planctomycetales</taxon>
        <taxon>Planctomycetaceae</taxon>
        <taxon>Gimesia</taxon>
    </lineage>
</organism>
<evidence type="ECO:0000313" key="6">
    <source>
        <dbReference type="Proteomes" id="UP000263642"/>
    </source>
</evidence>
<feature type="coiled-coil region" evidence="1">
    <location>
        <begin position="46"/>
        <end position="84"/>
    </location>
</feature>
<dbReference type="Proteomes" id="UP000263642">
    <property type="component" value="Unassembled WGS sequence"/>
</dbReference>